<dbReference type="RefSeq" id="WP_007365500.1">
    <property type="nucleotide sequence ID" value="NZ_ACLR01000170.1"/>
</dbReference>
<evidence type="ECO:0000313" key="3">
    <source>
        <dbReference type="Proteomes" id="UP000003303"/>
    </source>
</evidence>
<dbReference type="Proteomes" id="UP000003303">
    <property type="component" value="Unassembled WGS sequence"/>
</dbReference>
<organism evidence="2 3">
    <name type="scientific">Porphyromonas uenonis 60-3</name>
    <dbReference type="NCBI Taxonomy" id="596327"/>
    <lineage>
        <taxon>Bacteria</taxon>
        <taxon>Pseudomonadati</taxon>
        <taxon>Bacteroidota</taxon>
        <taxon>Bacteroidia</taxon>
        <taxon>Bacteroidales</taxon>
        <taxon>Porphyromonadaceae</taxon>
        <taxon>Porphyromonas</taxon>
    </lineage>
</organism>
<protein>
    <recommendedName>
        <fullName evidence="1">Type I restriction enzyme R protein N-terminal domain-containing protein</fullName>
    </recommendedName>
</protein>
<dbReference type="InterPro" id="IPR029464">
    <property type="entry name" value="HSDR_N"/>
</dbReference>
<dbReference type="Pfam" id="PF13588">
    <property type="entry name" value="HSDR_N_2"/>
    <property type="match status" value="1"/>
</dbReference>
<dbReference type="AlphaFoldDB" id="C2MC31"/>
<comment type="caution">
    <text evidence="2">The sequence shown here is derived from an EMBL/GenBank/DDBJ whole genome shotgun (WGS) entry which is preliminary data.</text>
</comment>
<keyword evidence="3" id="KW-1185">Reference proteome</keyword>
<dbReference type="STRING" id="596327.PORUE0001_0808"/>
<dbReference type="eggNOG" id="COG4096">
    <property type="taxonomic scope" value="Bacteria"/>
</dbReference>
<name>C2MC31_9PORP</name>
<evidence type="ECO:0000313" key="2">
    <source>
        <dbReference type="EMBL" id="EEK16701.1"/>
    </source>
</evidence>
<dbReference type="EMBL" id="ACLR01000170">
    <property type="protein sequence ID" value="EEK16701.1"/>
    <property type="molecule type" value="Genomic_DNA"/>
</dbReference>
<proteinExistence type="predicted"/>
<accession>C2MC31</accession>
<reference evidence="2 3" key="1">
    <citation type="submission" date="2009-04" db="EMBL/GenBank/DDBJ databases">
        <authorList>
            <person name="Sebastian Y."/>
            <person name="Madupu R."/>
            <person name="Durkin A.S."/>
            <person name="Torralba M."/>
            <person name="Methe B."/>
            <person name="Sutton G.G."/>
            <person name="Strausberg R.L."/>
            <person name="Nelson K.E."/>
        </authorList>
    </citation>
    <scope>NUCLEOTIDE SEQUENCE [LARGE SCALE GENOMIC DNA]</scope>
    <source>
        <strain evidence="2 3">60-3</strain>
    </source>
</reference>
<dbReference type="OrthoDB" id="9790377at2"/>
<gene>
    <name evidence="2" type="ORF">PORUE0001_0808</name>
</gene>
<feature type="domain" description="Type I restriction enzyme R protein N-terminal" evidence="1">
    <location>
        <begin position="35"/>
        <end position="144"/>
    </location>
</feature>
<evidence type="ECO:0000259" key="1">
    <source>
        <dbReference type="Pfam" id="PF13588"/>
    </source>
</evidence>
<sequence>MKPLHLPSYPALIEEQSGRSVIYDVYRQSMVALTPEEWVRQHFLHYLSDHLGYPRLSIQVESLVASSIRQDRFDAMIYGPGGQVLALIECKAPEVPLSQETINQISRYNAHYHAPLLMMTNGLFHLVLQIDYATATAKPLAEIPSYQRALDILQTSKV</sequence>